<dbReference type="AlphaFoldDB" id="A0A9P9R6K7"/>
<keyword evidence="2" id="KW-1185">Reference proteome</keyword>
<dbReference type="OrthoDB" id="4968067at2759"/>
<comment type="caution">
    <text evidence="1">The sequence shown here is derived from an EMBL/GenBank/DDBJ whole genome shotgun (WGS) entry which is preliminary data.</text>
</comment>
<accession>A0A9P9R6K7</accession>
<sequence length="242" mass="27672">MYHSIRMTVNISGVSQNECPLQARTIRCSTCEPNHHRVKLLRHRAKHSIRASAHDMHLRNEPSLWLSIRQENSNFVNNASISNIPTEIRKNETSQSNMRWPCSHRWGSRKCNNYVKSVGARCQECQVCTCADSSTQCMLAAVIDETLLIIYPPIQKCKELDITPTHTRLAHMYDVETFVRGFRNAELTAACIVVMMRDGASERAMLDALDVIQENDAEWYDRIKYVVPQGISQYKEEVNGCA</sequence>
<proteinExistence type="predicted"/>
<dbReference type="EMBL" id="JAGMUX010000002">
    <property type="protein sequence ID" value="KAH7267323.1"/>
    <property type="molecule type" value="Genomic_DNA"/>
</dbReference>
<dbReference type="RefSeq" id="XP_046055142.1">
    <property type="nucleotide sequence ID" value="XM_046191628.1"/>
</dbReference>
<protein>
    <submittedName>
        <fullName evidence="1">Uncharacterized protein</fullName>
    </submittedName>
</protein>
<gene>
    <name evidence="1" type="ORF">BKA55DRAFT_555223</name>
</gene>
<reference evidence="1" key="1">
    <citation type="journal article" date="2021" name="Nat. Commun.">
        <title>Genetic determinants of endophytism in the Arabidopsis root mycobiome.</title>
        <authorList>
            <person name="Mesny F."/>
            <person name="Miyauchi S."/>
            <person name="Thiergart T."/>
            <person name="Pickel B."/>
            <person name="Atanasova L."/>
            <person name="Karlsson M."/>
            <person name="Huettel B."/>
            <person name="Barry K.W."/>
            <person name="Haridas S."/>
            <person name="Chen C."/>
            <person name="Bauer D."/>
            <person name="Andreopoulos W."/>
            <person name="Pangilinan J."/>
            <person name="LaButti K."/>
            <person name="Riley R."/>
            <person name="Lipzen A."/>
            <person name="Clum A."/>
            <person name="Drula E."/>
            <person name="Henrissat B."/>
            <person name="Kohler A."/>
            <person name="Grigoriev I.V."/>
            <person name="Martin F.M."/>
            <person name="Hacquard S."/>
        </authorList>
    </citation>
    <scope>NUCLEOTIDE SEQUENCE</scope>
    <source>
        <strain evidence="1">MPI-CAGE-AT-0023</strain>
    </source>
</reference>
<name>A0A9P9R6K7_FUSRE</name>
<dbReference type="GeneID" id="70221582"/>
<evidence type="ECO:0000313" key="2">
    <source>
        <dbReference type="Proteomes" id="UP000720189"/>
    </source>
</evidence>
<dbReference type="Proteomes" id="UP000720189">
    <property type="component" value="Unassembled WGS sequence"/>
</dbReference>
<organism evidence="1 2">
    <name type="scientific">Fusarium redolens</name>
    <dbReference type="NCBI Taxonomy" id="48865"/>
    <lineage>
        <taxon>Eukaryota</taxon>
        <taxon>Fungi</taxon>
        <taxon>Dikarya</taxon>
        <taxon>Ascomycota</taxon>
        <taxon>Pezizomycotina</taxon>
        <taxon>Sordariomycetes</taxon>
        <taxon>Hypocreomycetidae</taxon>
        <taxon>Hypocreales</taxon>
        <taxon>Nectriaceae</taxon>
        <taxon>Fusarium</taxon>
        <taxon>Fusarium redolens species complex</taxon>
    </lineage>
</organism>
<evidence type="ECO:0000313" key="1">
    <source>
        <dbReference type="EMBL" id="KAH7267323.1"/>
    </source>
</evidence>